<dbReference type="RefSeq" id="WP_121214803.1">
    <property type="nucleotide sequence ID" value="NZ_RBZN01000025.1"/>
</dbReference>
<evidence type="ECO:0000313" key="2">
    <source>
        <dbReference type="Proteomes" id="UP000272238"/>
    </source>
</evidence>
<protein>
    <submittedName>
        <fullName evidence="1">Malate synthase</fullName>
    </submittedName>
</protein>
<gene>
    <name evidence="1" type="ORF">D8M03_10870</name>
</gene>
<keyword evidence="2" id="KW-1185">Reference proteome</keyword>
<dbReference type="EMBL" id="RBZN01000025">
    <property type="protein sequence ID" value="RKQ16006.1"/>
    <property type="molecule type" value="Genomic_DNA"/>
</dbReference>
<organism evidence="1 2">
    <name type="scientific">Ureibacillus endophyticus</name>
    <dbReference type="NCBI Taxonomy" id="1978490"/>
    <lineage>
        <taxon>Bacteria</taxon>
        <taxon>Bacillati</taxon>
        <taxon>Bacillota</taxon>
        <taxon>Bacilli</taxon>
        <taxon>Bacillales</taxon>
        <taxon>Caryophanaceae</taxon>
        <taxon>Ureibacillus</taxon>
    </lineage>
</organism>
<dbReference type="OrthoDB" id="2068443at2"/>
<reference evidence="1 2" key="1">
    <citation type="journal article" date="2016" name="Antonie Van Leeuwenhoek">
        <title>Lysinibacillus endophyticus sp. nov., an indole-3-acetic acid producing endophytic bacterium isolated from corn root (Zea mays cv. Xinken-5).</title>
        <authorList>
            <person name="Yu J."/>
            <person name="Guan X."/>
            <person name="Liu C."/>
            <person name="Xiang W."/>
            <person name="Yu Z."/>
            <person name="Liu X."/>
            <person name="Wang G."/>
        </authorList>
    </citation>
    <scope>NUCLEOTIDE SEQUENCE [LARGE SCALE GENOMIC DNA]</scope>
    <source>
        <strain evidence="1 2">DSM 100506</strain>
    </source>
</reference>
<accession>A0A494Z0M8</accession>
<evidence type="ECO:0000313" key="1">
    <source>
        <dbReference type="EMBL" id="RKQ16006.1"/>
    </source>
</evidence>
<dbReference type="AlphaFoldDB" id="A0A494Z0M8"/>
<name>A0A494Z0M8_9BACL</name>
<sequence length="285" mass="33468">MNLIDKKVTHKQFGEGVIVSITDFSVKVQFSVEEKKFMYPEGFSKYLTLHDKTEAKVLHEILQVKEVEKKAAELLKEQDILKHRKKQKQQLEYDKLTNNHKLHPESQVVFWCDEEESHRVFEKGQVFVGEVKSGVNKGKPVKMNRVHENSAVLLTSKEPGTQEEDRLIHGVFMVKKGYIGKLNESGFIPAHSNYNIQLSEEESKQMPFWKYYKNKKSPNKISWNTGKYKYFDNEWMAQIILYIYSIKKDPMEKQMVQQFLFHFCKMNNISVDDITLPKGLLTLNK</sequence>
<comment type="caution">
    <text evidence="1">The sequence shown here is derived from an EMBL/GenBank/DDBJ whole genome shotgun (WGS) entry which is preliminary data.</text>
</comment>
<proteinExistence type="predicted"/>
<dbReference type="Proteomes" id="UP000272238">
    <property type="component" value="Unassembled WGS sequence"/>
</dbReference>